<organism evidence="2 3">
    <name type="scientific">Aspergillus nanangensis</name>
    <dbReference type="NCBI Taxonomy" id="2582783"/>
    <lineage>
        <taxon>Eukaryota</taxon>
        <taxon>Fungi</taxon>
        <taxon>Dikarya</taxon>
        <taxon>Ascomycota</taxon>
        <taxon>Pezizomycotina</taxon>
        <taxon>Eurotiomycetes</taxon>
        <taxon>Eurotiomycetidae</taxon>
        <taxon>Eurotiales</taxon>
        <taxon>Aspergillaceae</taxon>
        <taxon>Aspergillus</taxon>
        <taxon>Aspergillus subgen. Circumdati</taxon>
    </lineage>
</organism>
<dbReference type="PANTHER" id="PTHR31527">
    <property type="entry name" value="RE64534P"/>
    <property type="match status" value="1"/>
</dbReference>
<reference evidence="2" key="2">
    <citation type="submission" date="2020-02" db="EMBL/GenBank/DDBJ databases">
        <authorList>
            <person name="Gilchrist C.L.M."/>
            <person name="Chooi Y.-H."/>
        </authorList>
    </citation>
    <scope>NUCLEOTIDE SEQUENCE</scope>
    <source>
        <strain evidence="2">MST-FP2251</strain>
    </source>
</reference>
<dbReference type="InterPro" id="IPR018959">
    <property type="entry name" value="DUF1989"/>
</dbReference>
<dbReference type="PANTHER" id="PTHR31527:SF0">
    <property type="entry name" value="RE64534P"/>
    <property type="match status" value="1"/>
</dbReference>
<sequence>MGIIPAGKAVAFSARKGQAITITNTYGKQVIDFWAFNQNDHNDFLSMVHTRTILSKVALTKGDRLYSTRLKPILTLTEDTTRGVHDMICL</sequence>
<evidence type="ECO:0000259" key="1">
    <source>
        <dbReference type="Pfam" id="PF09347"/>
    </source>
</evidence>
<gene>
    <name evidence="2" type="ORF">FE257_000959</name>
</gene>
<evidence type="ECO:0000313" key="2">
    <source>
        <dbReference type="EMBL" id="KAF9884892.1"/>
    </source>
</evidence>
<reference evidence="2" key="1">
    <citation type="journal article" date="2019" name="Beilstein J. Org. Chem.">
        <title>Nanangenines: drimane sesquiterpenoids as the dominant metabolite cohort of a novel Australian fungus, Aspergillus nanangensis.</title>
        <authorList>
            <person name="Lacey H.J."/>
            <person name="Gilchrist C.L.M."/>
            <person name="Crombie A."/>
            <person name="Kalaitzis J.A."/>
            <person name="Vuong D."/>
            <person name="Rutledge P.J."/>
            <person name="Turner P."/>
            <person name="Pitt J.I."/>
            <person name="Lacey E."/>
            <person name="Chooi Y.H."/>
            <person name="Piggott A.M."/>
        </authorList>
    </citation>
    <scope>NUCLEOTIDE SEQUENCE</scope>
    <source>
        <strain evidence="2">MST-FP2251</strain>
    </source>
</reference>
<dbReference type="EMBL" id="VCAU01000109">
    <property type="protein sequence ID" value="KAF9884892.1"/>
    <property type="molecule type" value="Genomic_DNA"/>
</dbReference>
<proteinExistence type="predicted"/>
<accession>A0AAD4GPW0</accession>
<comment type="caution">
    <text evidence="2">The sequence shown here is derived from an EMBL/GenBank/DDBJ whole genome shotgun (WGS) entry which is preliminary data.</text>
</comment>
<evidence type="ECO:0000313" key="3">
    <source>
        <dbReference type="Proteomes" id="UP001194746"/>
    </source>
</evidence>
<dbReference type="AlphaFoldDB" id="A0AAD4GPW0"/>
<protein>
    <recommendedName>
        <fullName evidence="1">DUF1989 domain-containing protein</fullName>
    </recommendedName>
</protein>
<dbReference type="Proteomes" id="UP001194746">
    <property type="component" value="Unassembled WGS sequence"/>
</dbReference>
<keyword evidence="3" id="KW-1185">Reference proteome</keyword>
<name>A0AAD4GPW0_ASPNN</name>
<dbReference type="Pfam" id="PF09347">
    <property type="entry name" value="DUF1989"/>
    <property type="match status" value="1"/>
</dbReference>
<feature type="domain" description="DUF1989" evidence="1">
    <location>
        <begin position="3"/>
        <end position="89"/>
    </location>
</feature>